<dbReference type="AlphaFoldDB" id="A0A9X1MRQ9"/>
<evidence type="ECO:0000256" key="1">
    <source>
        <dbReference type="SAM" id="Phobius"/>
    </source>
</evidence>
<organism evidence="2 3">
    <name type="scientific">Blastopirellula sediminis</name>
    <dbReference type="NCBI Taxonomy" id="2894196"/>
    <lineage>
        <taxon>Bacteria</taxon>
        <taxon>Pseudomonadati</taxon>
        <taxon>Planctomycetota</taxon>
        <taxon>Planctomycetia</taxon>
        <taxon>Pirellulales</taxon>
        <taxon>Pirellulaceae</taxon>
        <taxon>Blastopirellula</taxon>
    </lineage>
</organism>
<accession>A0A9X1MRQ9</accession>
<keyword evidence="1" id="KW-0472">Membrane</keyword>
<gene>
    <name evidence="2" type="ORF">LOC68_27550</name>
</gene>
<protein>
    <submittedName>
        <fullName evidence="2">Uncharacterized protein</fullName>
    </submittedName>
</protein>
<dbReference type="EMBL" id="JAJKFT010000010">
    <property type="protein sequence ID" value="MCC9632168.1"/>
    <property type="molecule type" value="Genomic_DNA"/>
</dbReference>
<evidence type="ECO:0000313" key="2">
    <source>
        <dbReference type="EMBL" id="MCC9632168.1"/>
    </source>
</evidence>
<feature type="transmembrane region" description="Helical" evidence="1">
    <location>
        <begin position="28"/>
        <end position="54"/>
    </location>
</feature>
<dbReference type="RefSeq" id="WP_230225024.1">
    <property type="nucleotide sequence ID" value="NZ_JAJKFT010000010.1"/>
</dbReference>
<dbReference type="Proteomes" id="UP001139103">
    <property type="component" value="Unassembled WGS sequence"/>
</dbReference>
<evidence type="ECO:0000313" key="3">
    <source>
        <dbReference type="Proteomes" id="UP001139103"/>
    </source>
</evidence>
<name>A0A9X1MRQ9_9BACT</name>
<sequence length="103" mass="11037">MSTRPENCCCSQSAAPEKTSWRSRIFEAIAWIVPGTLLALMPKCPVCVAAYLALLTGVGVPLSTAGYLRTGLIAVCTLSLVYLAVRRLPTWAGRFAAFATSRT</sequence>
<keyword evidence="3" id="KW-1185">Reference proteome</keyword>
<feature type="transmembrane region" description="Helical" evidence="1">
    <location>
        <begin position="66"/>
        <end position="85"/>
    </location>
</feature>
<reference evidence="2" key="1">
    <citation type="submission" date="2021-11" db="EMBL/GenBank/DDBJ databases">
        <title>Genome sequence.</title>
        <authorList>
            <person name="Sun Q."/>
        </authorList>
    </citation>
    <scope>NUCLEOTIDE SEQUENCE</scope>
    <source>
        <strain evidence="2">JC732</strain>
    </source>
</reference>
<comment type="caution">
    <text evidence="2">The sequence shown here is derived from an EMBL/GenBank/DDBJ whole genome shotgun (WGS) entry which is preliminary data.</text>
</comment>
<keyword evidence="1" id="KW-0812">Transmembrane</keyword>
<keyword evidence="1" id="KW-1133">Transmembrane helix</keyword>
<proteinExistence type="predicted"/>